<dbReference type="EMBL" id="CAEZWK010000003">
    <property type="protein sequence ID" value="CAB4647364.1"/>
    <property type="molecule type" value="Genomic_DNA"/>
</dbReference>
<dbReference type="SUPFAM" id="SSF49265">
    <property type="entry name" value="Fibronectin type III"/>
    <property type="match status" value="1"/>
</dbReference>
<evidence type="ECO:0000313" key="4">
    <source>
        <dbReference type="EMBL" id="CAB4647364.1"/>
    </source>
</evidence>
<dbReference type="Gene3D" id="3.40.390.10">
    <property type="entry name" value="Collagenase (Catalytic Domain)"/>
    <property type="match status" value="1"/>
</dbReference>
<reference evidence="2" key="1">
    <citation type="submission" date="2020-05" db="EMBL/GenBank/DDBJ databases">
        <authorList>
            <person name="Chiriac C."/>
            <person name="Salcher M."/>
            <person name="Ghai R."/>
            <person name="Kavagutti S V."/>
        </authorList>
    </citation>
    <scope>NUCLEOTIDE SEQUENCE</scope>
</reference>
<name>A0A6J6JPP6_9ZZZZ</name>
<evidence type="ECO:0000313" key="3">
    <source>
        <dbReference type="EMBL" id="CAB4645689.1"/>
    </source>
</evidence>
<proteinExistence type="predicted"/>
<accession>A0A6J6JPP6</accession>
<dbReference type="EMBL" id="CAEZWF010000003">
    <property type="protein sequence ID" value="CAB4645689.1"/>
    <property type="molecule type" value="Genomic_DNA"/>
</dbReference>
<protein>
    <submittedName>
        <fullName evidence="2">Unannotated protein</fullName>
    </submittedName>
</protein>
<dbReference type="InterPro" id="IPR003961">
    <property type="entry name" value="FN3_dom"/>
</dbReference>
<dbReference type="GO" id="GO:0008237">
    <property type="term" value="F:metallopeptidase activity"/>
    <property type="evidence" value="ECO:0007669"/>
    <property type="project" value="InterPro"/>
</dbReference>
<dbReference type="InterPro" id="IPR024079">
    <property type="entry name" value="MetalloPept_cat_dom_sf"/>
</dbReference>
<evidence type="ECO:0000259" key="1">
    <source>
        <dbReference type="SMART" id="SM00060"/>
    </source>
</evidence>
<evidence type="ECO:0000313" key="2">
    <source>
        <dbReference type="EMBL" id="CAB4639360.1"/>
    </source>
</evidence>
<dbReference type="EMBL" id="CAEZVW010000011">
    <property type="protein sequence ID" value="CAB4639360.1"/>
    <property type="molecule type" value="Genomic_DNA"/>
</dbReference>
<dbReference type="Gene3D" id="2.120.10.70">
    <property type="entry name" value="Fucose-specific lectin"/>
    <property type="match status" value="1"/>
</dbReference>
<dbReference type="SUPFAM" id="SSF55486">
    <property type="entry name" value="Metalloproteases ('zincins'), catalytic domain"/>
    <property type="match status" value="1"/>
</dbReference>
<sequence>MPLTLNHGHLTDSVCTMHFLRIKSVHSSLAAKLLVVSTLLLSGLGIPTADAVSFRQIPATKWFNVLADDSLVSSNVRKTNPISSSANLEASTKFDVTYNFFPDWAKKEVKASLEIWAANFKSSVTVSVDATWERSKSEEILGSAKAGSYFSSFTGSPDPSLWYVSALANALAGYDLDRNSPEIIIQVNSEAPWNTRGDGAPNQSEYDLKSVMLHEVGHGLGFSSNGSYETFFGVGTLARPTPFDAYLQTIDERRLIDLPTPSKELGDALTSPLVWSGPLGIKANSGIKPKIFTPPIFEAGSSISHLDETTFTNTALDSVMTPRLAASEIFVGPGPLMLAMMEDMRNKPPAGITNDLPLAPRNPTALVSDASAFITFDPPANIRTAQISEYIVKNIKTGVEKKSLSSPVIFSGLRNGTSYRFTVIAKNALGVSVEAKTNAVVPQASWKSITFDANSDGSNLASAVFNGKPVVAYNDSKSADLKLAIFDGKVWKKTIVDGQGGTEGRTSNEIASAISVCVNGIAPLQTMHIFYSDVTDKDLRYAKYDGKTFDFEVVDGDGPSENSYKDPVRVRTSSDVSVSNACVATASDIQVFYRDQSQGVTLGAVKSNGGPWKYELVDGDRDTDGRSTGDVSFHMEATLVGRTTYLVYDSVTGFDETRKVTSGSVRLASRTGVNPSDWQYLELDSATDKSFIAGYDVAIANIGNSAQVAWLAGPSTTPGVANEIRWAKVDSPKRISKIVSGNFGQPGEHLSTNGKTIIYNCQERLCAINTESKILNQNSIRLVTSSQELKPVDSIWLTINKSLNLLASKKGKMVLLKP</sequence>
<feature type="domain" description="Fibronectin type-III" evidence="1">
    <location>
        <begin position="357"/>
        <end position="432"/>
    </location>
</feature>
<dbReference type="CDD" id="cd00063">
    <property type="entry name" value="FN3"/>
    <property type="match status" value="1"/>
</dbReference>
<organism evidence="2">
    <name type="scientific">freshwater metagenome</name>
    <dbReference type="NCBI Taxonomy" id="449393"/>
    <lineage>
        <taxon>unclassified sequences</taxon>
        <taxon>metagenomes</taxon>
        <taxon>ecological metagenomes</taxon>
    </lineage>
</organism>
<dbReference type="AlphaFoldDB" id="A0A6J6JPP6"/>
<dbReference type="SMART" id="SM00060">
    <property type="entry name" value="FN3"/>
    <property type="match status" value="1"/>
</dbReference>
<gene>
    <name evidence="2" type="ORF">UFOPK2157_00482</name>
    <name evidence="3" type="ORF">UFOPK2228_00233</name>
    <name evidence="4" type="ORF">UFOPK2245_00297</name>
</gene>
<dbReference type="InterPro" id="IPR036116">
    <property type="entry name" value="FN3_sf"/>
</dbReference>